<dbReference type="PANTHER" id="PTHR30153:SF2">
    <property type="entry name" value="REPLICATIVE DNA HELICASE"/>
    <property type="match status" value="1"/>
</dbReference>
<feature type="domain" description="SF4 helicase" evidence="18">
    <location>
        <begin position="184"/>
        <end position="449"/>
    </location>
</feature>
<evidence type="ECO:0000256" key="15">
    <source>
        <dbReference type="ARBA" id="ARBA00048954"/>
    </source>
</evidence>
<dbReference type="Pfam" id="PF00772">
    <property type="entry name" value="DnaB"/>
    <property type="match status" value="1"/>
</dbReference>
<evidence type="ECO:0000256" key="10">
    <source>
        <dbReference type="ARBA" id="ARBA00022840"/>
    </source>
</evidence>
<evidence type="ECO:0000256" key="5">
    <source>
        <dbReference type="ARBA" id="ARBA00022737"/>
    </source>
</evidence>
<dbReference type="KEGG" id="bsen:DP114_25325"/>
<dbReference type="GO" id="GO:0003677">
    <property type="term" value="F:DNA binding"/>
    <property type="evidence" value="ECO:0007669"/>
    <property type="project" value="UniProtKB-UniRule"/>
</dbReference>
<dbReference type="Proteomes" id="UP000503129">
    <property type="component" value="Chromosome"/>
</dbReference>
<sequence length="451" mass="50336">MSEELNFQGHGMDRLPPQNIEAEEAILGGILLDPEAISRVSDRLIPEAFYLNAHKDIYHAAVRLHTQGKPTDLLAVINWLNDHDMLSRVGGRNKLVSLVDRTVSAVNIDALADLIMEKYLRRRLIKAGNEIVHLGYQTETELPTVLDQAEQKVFGITQERPQVGLVHISNTLINTFQDIETRHQGIALPGIPCGFYDLDGMTSGFQRSDLIIVAGRPSMGKTAFCLNLAHNIAASYKLPVAIFSLEMSKEQLAQRLLASEAGIETSYLRSGRISQTQWEPLSRAIGMLSDMPIHIDDTPNITVTEMRSQARRLQTELNTEVGLIIIDYLQLMEGGGDNRVQELSKITRSLKGLARELSVPVIALSQLSRGVESRTNKRPMLSDLRESGSIEQDADLVIMLYRDDYYNSDSPDRGIAEVIIAKHRNGPTGTVKLLFDPQLTKFKNFARPNNY</sequence>
<dbReference type="InterPro" id="IPR036185">
    <property type="entry name" value="DNA_heli_DnaB-like_N_sf"/>
</dbReference>
<dbReference type="PANTHER" id="PTHR30153">
    <property type="entry name" value="REPLICATIVE DNA HELICASE DNAB"/>
    <property type="match status" value="1"/>
</dbReference>
<evidence type="ECO:0000256" key="14">
    <source>
        <dbReference type="ARBA" id="ARBA00044940"/>
    </source>
</evidence>
<keyword evidence="8 17" id="KW-0347">Helicase</keyword>
<evidence type="ECO:0000256" key="4">
    <source>
        <dbReference type="ARBA" id="ARBA00022705"/>
    </source>
</evidence>
<dbReference type="GO" id="GO:1990077">
    <property type="term" value="C:primosome complex"/>
    <property type="evidence" value="ECO:0007669"/>
    <property type="project" value="UniProtKB-UniRule"/>
</dbReference>
<dbReference type="Gene3D" id="1.10.860.10">
    <property type="entry name" value="DNAb Helicase, Chain A"/>
    <property type="match status" value="1"/>
</dbReference>
<dbReference type="SUPFAM" id="SSF48024">
    <property type="entry name" value="N-terminal domain of DnaB helicase"/>
    <property type="match status" value="1"/>
</dbReference>
<dbReference type="InterPro" id="IPR007693">
    <property type="entry name" value="DNA_helicase_DnaB-like_N"/>
</dbReference>
<keyword evidence="7 17" id="KW-0378">Hydrolase</keyword>
<evidence type="ECO:0000256" key="12">
    <source>
        <dbReference type="ARBA" id="ARBA00023125"/>
    </source>
</evidence>
<keyword evidence="5" id="KW-0677">Repeat</keyword>
<gene>
    <name evidence="19" type="primary">dnaB</name>
    <name evidence="19" type="ORF">DP114_25325</name>
</gene>
<evidence type="ECO:0000256" key="17">
    <source>
        <dbReference type="RuleBase" id="RU362085"/>
    </source>
</evidence>
<dbReference type="Gene3D" id="3.40.50.300">
    <property type="entry name" value="P-loop containing nucleotide triphosphate hydrolases"/>
    <property type="match status" value="1"/>
</dbReference>
<dbReference type="GO" id="GO:0005829">
    <property type="term" value="C:cytosol"/>
    <property type="evidence" value="ECO:0007669"/>
    <property type="project" value="TreeGrafter"/>
</dbReference>
<keyword evidence="4 17" id="KW-0235">DNA replication</keyword>
<dbReference type="NCBIfam" id="TIGR00665">
    <property type="entry name" value="DnaB"/>
    <property type="match status" value="1"/>
</dbReference>
<dbReference type="SUPFAM" id="SSF52540">
    <property type="entry name" value="P-loop containing nucleoside triphosphate hydrolases"/>
    <property type="match status" value="1"/>
</dbReference>
<accession>A0A856MKY9</accession>
<dbReference type="GO" id="GO:0006269">
    <property type="term" value="P:DNA replication, synthesis of primer"/>
    <property type="evidence" value="ECO:0007669"/>
    <property type="project" value="UniProtKB-UniRule"/>
</dbReference>
<comment type="similarity">
    <text evidence="1 17">Belongs to the helicase family. DnaB subfamily.</text>
</comment>
<keyword evidence="13" id="KW-0413">Isomerase</keyword>
<evidence type="ECO:0000313" key="19">
    <source>
        <dbReference type="EMBL" id="QDL10784.1"/>
    </source>
</evidence>
<evidence type="ECO:0000256" key="13">
    <source>
        <dbReference type="ARBA" id="ARBA00023235"/>
    </source>
</evidence>
<dbReference type="EMBL" id="CP030118">
    <property type="protein sequence ID" value="QDL10784.1"/>
    <property type="molecule type" value="Genomic_DNA"/>
</dbReference>
<dbReference type="EC" id="5.6.2.3" evidence="16 17"/>
<name>A0A856MKY9_9CYAN</name>
<comment type="catalytic activity">
    <reaction evidence="15 17">
        <text>ATP + H2O = ADP + phosphate + H(+)</text>
        <dbReference type="Rhea" id="RHEA:13065"/>
        <dbReference type="ChEBI" id="CHEBI:15377"/>
        <dbReference type="ChEBI" id="CHEBI:15378"/>
        <dbReference type="ChEBI" id="CHEBI:30616"/>
        <dbReference type="ChEBI" id="CHEBI:43474"/>
        <dbReference type="ChEBI" id="CHEBI:456216"/>
        <dbReference type="EC" id="5.6.2.3"/>
    </reaction>
</comment>
<evidence type="ECO:0000256" key="3">
    <source>
        <dbReference type="ARBA" id="ARBA00022515"/>
    </source>
</evidence>
<evidence type="ECO:0000256" key="16">
    <source>
        <dbReference type="NCBIfam" id="TIGR00665"/>
    </source>
</evidence>
<dbReference type="PROSITE" id="PS51199">
    <property type="entry name" value="SF4_HELICASE"/>
    <property type="match status" value="1"/>
</dbReference>
<keyword evidence="3 17" id="KW-0639">Primosome</keyword>
<dbReference type="GO" id="GO:0005524">
    <property type="term" value="F:ATP binding"/>
    <property type="evidence" value="ECO:0007669"/>
    <property type="project" value="UniProtKB-UniRule"/>
</dbReference>
<reference evidence="19 20" key="1">
    <citation type="submission" date="2018-06" db="EMBL/GenBank/DDBJ databases">
        <title>Comparative genomics of Brasilonema spp. strains.</title>
        <authorList>
            <person name="Alvarenga D.O."/>
            <person name="Fiore M.F."/>
            <person name="Varani A.M."/>
        </authorList>
    </citation>
    <scope>NUCLEOTIDE SEQUENCE [LARGE SCALE GENOMIC DNA]</scope>
    <source>
        <strain evidence="19 20">CENA114</strain>
    </source>
</reference>
<organism evidence="19 20">
    <name type="scientific">Brasilonema sennae CENA114</name>
    <dbReference type="NCBI Taxonomy" id="415709"/>
    <lineage>
        <taxon>Bacteria</taxon>
        <taxon>Bacillati</taxon>
        <taxon>Cyanobacteriota</taxon>
        <taxon>Cyanophyceae</taxon>
        <taxon>Nostocales</taxon>
        <taxon>Scytonemataceae</taxon>
        <taxon>Brasilonema</taxon>
        <taxon>Bromeliae group (in: Brasilonema)</taxon>
    </lineage>
</organism>
<keyword evidence="9" id="KW-0068">Autocatalytic cleavage</keyword>
<dbReference type="InterPro" id="IPR003593">
    <property type="entry name" value="AAA+_ATPase"/>
</dbReference>
<keyword evidence="11" id="KW-0651">Protein splicing</keyword>
<dbReference type="RefSeq" id="WP_169263533.1">
    <property type="nucleotide sequence ID" value="NZ_CAWOXK010000001.1"/>
</dbReference>
<proteinExistence type="inferred from homology"/>
<dbReference type="AlphaFoldDB" id="A0A856MKY9"/>
<evidence type="ECO:0000313" key="20">
    <source>
        <dbReference type="Proteomes" id="UP000503129"/>
    </source>
</evidence>
<keyword evidence="20" id="KW-1185">Reference proteome</keyword>
<evidence type="ECO:0000256" key="6">
    <source>
        <dbReference type="ARBA" id="ARBA00022741"/>
    </source>
</evidence>
<evidence type="ECO:0000256" key="8">
    <source>
        <dbReference type="ARBA" id="ARBA00022806"/>
    </source>
</evidence>
<dbReference type="SMART" id="SM00382">
    <property type="entry name" value="AAA"/>
    <property type="match status" value="1"/>
</dbReference>
<dbReference type="GO" id="GO:0016787">
    <property type="term" value="F:hydrolase activity"/>
    <property type="evidence" value="ECO:0007669"/>
    <property type="project" value="UniProtKB-KW"/>
</dbReference>
<dbReference type="InterPro" id="IPR027417">
    <property type="entry name" value="P-loop_NTPase"/>
</dbReference>
<evidence type="ECO:0000256" key="2">
    <source>
        <dbReference type="ARBA" id="ARBA00011643"/>
    </source>
</evidence>
<keyword evidence="10 17" id="KW-0067">ATP-binding</keyword>
<dbReference type="Pfam" id="PF03796">
    <property type="entry name" value="DnaB_C"/>
    <property type="match status" value="1"/>
</dbReference>
<dbReference type="GO" id="GO:0043139">
    <property type="term" value="F:5'-3' DNA helicase activity"/>
    <property type="evidence" value="ECO:0007669"/>
    <property type="project" value="UniProtKB-EC"/>
</dbReference>
<dbReference type="FunFam" id="3.40.50.300:FF:002029">
    <property type="entry name" value="Replicative DNA helicase"/>
    <property type="match status" value="1"/>
</dbReference>
<keyword evidence="6 17" id="KW-0547">Nucleotide-binding</keyword>
<evidence type="ECO:0000259" key="18">
    <source>
        <dbReference type="PROSITE" id="PS51199"/>
    </source>
</evidence>
<dbReference type="InterPro" id="IPR007692">
    <property type="entry name" value="DNA_helicase_DnaB"/>
</dbReference>
<protein>
    <recommendedName>
        <fullName evidence="16 17">Replicative DNA helicase</fullName>
        <ecNumber evidence="16 17">5.6.2.3</ecNumber>
    </recommendedName>
</protein>
<evidence type="ECO:0000256" key="1">
    <source>
        <dbReference type="ARBA" id="ARBA00008428"/>
    </source>
</evidence>
<keyword evidence="12 17" id="KW-0238">DNA-binding</keyword>
<comment type="function">
    <text evidence="17">The main replicative DNA helicase, it participates in initiation and elongation during chromosome replication. Travels ahead of the DNA replisome, separating dsDNA into templates for DNA synthesis. A processive ATP-dependent 5'-3' DNA helicase it has DNA-dependent ATPase activity.</text>
</comment>
<evidence type="ECO:0000256" key="9">
    <source>
        <dbReference type="ARBA" id="ARBA00022813"/>
    </source>
</evidence>
<dbReference type="CDD" id="cd00984">
    <property type="entry name" value="DnaB_C"/>
    <property type="match status" value="1"/>
</dbReference>
<evidence type="ECO:0000256" key="7">
    <source>
        <dbReference type="ARBA" id="ARBA00022801"/>
    </source>
</evidence>
<evidence type="ECO:0000256" key="11">
    <source>
        <dbReference type="ARBA" id="ARBA00023000"/>
    </source>
</evidence>
<dbReference type="InterPro" id="IPR007694">
    <property type="entry name" value="DNA_helicase_DnaB-like_C"/>
</dbReference>
<comment type="subunit">
    <text evidence="2">Homohexamer.</text>
</comment>
<dbReference type="FunFam" id="1.10.860.10:FF:000001">
    <property type="entry name" value="Replicative DNA helicase"/>
    <property type="match status" value="1"/>
</dbReference>
<dbReference type="NCBIfam" id="NF004384">
    <property type="entry name" value="PRK05748.1"/>
    <property type="match status" value="1"/>
</dbReference>
<dbReference type="InterPro" id="IPR016136">
    <property type="entry name" value="DNA_helicase_N/primase_C"/>
</dbReference>
<comment type="function">
    <text evidence="14">The intein is an endonuclease.</text>
</comment>